<keyword evidence="2" id="KW-1185">Reference proteome</keyword>
<dbReference type="AlphaFoldDB" id="A0A517XUY0"/>
<dbReference type="PANTHER" id="PTHR43737:SF1">
    <property type="entry name" value="DUF1501 DOMAIN-CONTAINING PROTEIN"/>
    <property type="match status" value="1"/>
</dbReference>
<reference evidence="1 2" key="1">
    <citation type="submission" date="2019-02" db="EMBL/GenBank/DDBJ databases">
        <title>Deep-cultivation of Planctomycetes and their phenomic and genomic characterization uncovers novel biology.</title>
        <authorList>
            <person name="Wiegand S."/>
            <person name="Jogler M."/>
            <person name="Boedeker C."/>
            <person name="Pinto D."/>
            <person name="Vollmers J."/>
            <person name="Rivas-Marin E."/>
            <person name="Kohn T."/>
            <person name="Peeters S.H."/>
            <person name="Heuer A."/>
            <person name="Rast P."/>
            <person name="Oberbeckmann S."/>
            <person name="Bunk B."/>
            <person name="Jeske O."/>
            <person name="Meyerdierks A."/>
            <person name="Storesund J.E."/>
            <person name="Kallscheuer N."/>
            <person name="Luecker S."/>
            <person name="Lage O.M."/>
            <person name="Pohl T."/>
            <person name="Merkel B.J."/>
            <person name="Hornburger P."/>
            <person name="Mueller R.-W."/>
            <person name="Bruemmer F."/>
            <person name="Labrenz M."/>
            <person name="Spormann A.M."/>
            <person name="Op den Camp H."/>
            <person name="Overmann J."/>
            <person name="Amann R."/>
            <person name="Jetten M.S.M."/>
            <person name="Mascher T."/>
            <person name="Medema M.H."/>
            <person name="Devos D.P."/>
            <person name="Kaster A.-K."/>
            <person name="Ovreas L."/>
            <person name="Rohde M."/>
            <person name="Galperin M.Y."/>
            <person name="Jogler C."/>
        </authorList>
    </citation>
    <scope>NUCLEOTIDE SEQUENCE [LARGE SCALE GENOMIC DNA]</scope>
    <source>
        <strain evidence="1 2">ETA_A1</strain>
    </source>
</reference>
<organism evidence="1 2">
    <name type="scientific">Urbifossiella limnaea</name>
    <dbReference type="NCBI Taxonomy" id="2528023"/>
    <lineage>
        <taxon>Bacteria</taxon>
        <taxon>Pseudomonadati</taxon>
        <taxon>Planctomycetota</taxon>
        <taxon>Planctomycetia</taxon>
        <taxon>Gemmatales</taxon>
        <taxon>Gemmataceae</taxon>
        <taxon>Urbifossiella</taxon>
    </lineage>
</organism>
<dbReference type="EMBL" id="CP036273">
    <property type="protein sequence ID" value="QDU21328.1"/>
    <property type="molecule type" value="Genomic_DNA"/>
</dbReference>
<dbReference type="Proteomes" id="UP000319576">
    <property type="component" value="Chromosome"/>
</dbReference>
<dbReference type="PANTHER" id="PTHR43737">
    <property type="entry name" value="BLL7424 PROTEIN"/>
    <property type="match status" value="1"/>
</dbReference>
<accession>A0A517XUY0</accession>
<protein>
    <recommendedName>
        <fullName evidence="3">DUF1501 domain-containing protein</fullName>
    </recommendedName>
</protein>
<dbReference type="Pfam" id="PF07394">
    <property type="entry name" value="DUF1501"/>
    <property type="match status" value="1"/>
</dbReference>
<gene>
    <name evidence="1" type="ORF">ETAA1_32940</name>
</gene>
<evidence type="ECO:0008006" key="3">
    <source>
        <dbReference type="Google" id="ProtNLM"/>
    </source>
</evidence>
<dbReference type="RefSeq" id="WP_145240192.1">
    <property type="nucleotide sequence ID" value="NZ_CP036273.1"/>
</dbReference>
<dbReference type="SUPFAM" id="SSF53649">
    <property type="entry name" value="Alkaline phosphatase-like"/>
    <property type="match status" value="1"/>
</dbReference>
<dbReference type="KEGG" id="uli:ETAA1_32940"/>
<dbReference type="InterPro" id="IPR017850">
    <property type="entry name" value="Alkaline_phosphatase_core_sf"/>
</dbReference>
<evidence type="ECO:0000313" key="1">
    <source>
        <dbReference type="EMBL" id="QDU21328.1"/>
    </source>
</evidence>
<evidence type="ECO:0000313" key="2">
    <source>
        <dbReference type="Proteomes" id="UP000319576"/>
    </source>
</evidence>
<dbReference type="OrthoDB" id="127333at2"/>
<sequence>MLTLHSRRDDCRCGTIPRRAFLTAGGLCVGGFTFADLLRARAAAGEPPTRGKAVIMVYLNGGPSHLDMYDLKPDAPVEYRGEFRPVRTNVVGLDVCEHLPLHATIADKFTVVRNMRFQQEGHTGPELYTGYLRGNHPSIGSVVSRVRADAGVRAPLPPYVYLGDVNHVGGPGFLGKAHEAYTPGEKAANLGRSRAVTLDQLDDRRSLLAAFDRTRRDLDDRRGGRAGMDAFTAQALDMMTTNAARDAFDLAREPARVREKYGKGTEYLLARRLVEAGVPVVSITPQNHGVPATCNGQWDHHDHVFACLKAVLPQYDRSVHALLTDLHDRGLADDVAVVIWGEMGRTPRVGTQRGTTGGRDHWPQAGFAVVAGGGFATGQVVGATTARGERPEGRPYTPQNVLATLYRHLGIDPATTTLPDHTGRPVYLLDDPRPVTELV</sequence>
<dbReference type="InterPro" id="IPR010869">
    <property type="entry name" value="DUF1501"/>
</dbReference>
<proteinExistence type="predicted"/>
<name>A0A517XUY0_9BACT</name>